<dbReference type="EMBL" id="NIBG01000005">
    <property type="protein sequence ID" value="PAB59968.1"/>
    <property type="molecule type" value="Genomic_DNA"/>
</dbReference>
<comment type="caution">
    <text evidence="3">The sequence shown here is derived from an EMBL/GenBank/DDBJ whole genome shotgun (WGS) entry which is preliminary data.</text>
</comment>
<dbReference type="SMART" id="SM00646">
    <property type="entry name" value="Ami_3"/>
    <property type="match status" value="1"/>
</dbReference>
<proteinExistence type="predicted"/>
<evidence type="ECO:0000256" key="1">
    <source>
        <dbReference type="ARBA" id="ARBA00022801"/>
    </source>
</evidence>
<dbReference type="NCBIfam" id="TIGR02669">
    <property type="entry name" value="SpoIID_LytB"/>
    <property type="match status" value="1"/>
</dbReference>
<reference evidence="3 4" key="1">
    <citation type="submission" date="2017-06" db="EMBL/GenBank/DDBJ databases">
        <title>Draft genome sequence of anaerobic fermentative bacterium Anaeromicrobium sediminis DY2726D isolated from West Pacific Ocean sediments.</title>
        <authorList>
            <person name="Zeng X."/>
        </authorList>
    </citation>
    <scope>NUCLEOTIDE SEQUENCE [LARGE SCALE GENOMIC DNA]</scope>
    <source>
        <strain evidence="3 4">DY2726D</strain>
    </source>
</reference>
<dbReference type="GO" id="GO:0030435">
    <property type="term" value="P:sporulation resulting in formation of a cellular spore"/>
    <property type="evidence" value="ECO:0007669"/>
    <property type="project" value="InterPro"/>
</dbReference>
<dbReference type="OrthoDB" id="9794671at2"/>
<accession>A0A267MM33</accession>
<dbReference type="PANTHER" id="PTHR30404:SF0">
    <property type="entry name" value="N-ACETYLMURAMOYL-L-ALANINE AMIDASE AMIC"/>
    <property type="match status" value="1"/>
</dbReference>
<sequence length="476" mass="54739">MEKNNSLKVKIYNLDKNNIVEKFMEDAIEEILMSLDISSFHMEALKAHAIIIRTYLVRKMRVFGGMGVEYERCDITNREGEFILKSLEEIKCKYKEQYDNIKETISYAVKNTRNKIITMNNNSVYPRFHETCGGATENSEMVGKHRVMYLRKVLCEYCTDSPYYEECTEISIEEFLEKLQISIDKSTPTSGPRMEGIIYDTKRDETGRIKSIKVGDKELKGIELVEKLGINSTRFGWQPIKFKIYTRGKGHGLGLCQYGANKMAILGKNYEEILKYYFTGVKIKELQMPNKEKPLYNKVIVIDPGHGGEHSEDNEGILGTREKDINLSIGIKLKKSLEELGAKVIITRDKDEYVSLGKRANISNEIMPDFFLSIHQNSFKNSNICGSEIYIYRGDEESATLAEIILEKLSQNAKVVSRGVKIADFFLLREVRSSALQIEVGFITNEEEEKRLLDEEFQNNIGMNISKAIVEYYNYN</sequence>
<keyword evidence="4" id="KW-1185">Reference proteome</keyword>
<dbReference type="InterPro" id="IPR002508">
    <property type="entry name" value="MurNAc-LAA_cat"/>
</dbReference>
<dbReference type="Pfam" id="PF01520">
    <property type="entry name" value="Amidase_3"/>
    <property type="match status" value="1"/>
</dbReference>
<dbReference type="InterPro" id="IPR013693">
    <property type="entry name" value="SpoIID/LytB_N"/>
</dbReference>
<dbReference type="InterPro" id="IPR050695">
    <property type="entry name" value="N-acetylmuramoyl_amidase_3"/>
</dbReference>
<dbReference type="RefSeq" id="WP_095132914.1">
    <property type="nucleotide sequence ID" value="NZ_NIBG01000005.1"/>
</dbReference>
<name>A0A267MM33_9FIRM</name>
<dbReference type="AlphaFoldDB" id="A0A267MM33"/>
<gene>
    <name evidence="3" type="ORF">CCE28_08425</name>
</gene>
<keyword evidence="1" id="KW-0378">Hydrolase</keyword>
<feature type="domain" description="MurNAc-LAA" evidence="2">
    <location>
        <begin position="360"/>
        <end position="470"/>
    </location>
</feature>
<dbReference type="GO" id="GO:0009253">
    <property type="term" value="P:peptidoglycan catabolic process"/>
    <property type="evidence" value="ECO:0007669"/>
    <property type="project" value="InterPro"/>
</dbReference>
<protein>
    <recommendedName>
        <fullName evidence="2">MurNAc-LAA domain-containing protein</fullName>
    </recommendedName>
</protein>
<dbReference type="InterPro" id="IPR013486">
    <property type="entry name" value="SpoIID/LytB"/>
</dbReference>
<dbReference type="Pfam" id="PF08486">
    <property type="entry name" value="SpoIID"/>
    <property type="match status" value="1"/>
</dbReference>
<dbReference type="CDD" id="cd02696">
    <property type="entry name" value="MurNAc-LAA"/>
    <property type="match status" value="1"/>
</dbReference>
<dbReference type="GO" id="GO:0008745">
    <property type="term" value="F:N-acetylmuramoyl-L-alanine amidase activity"/>
    <property type="evidence" value="ECO:0007669"/>
    <property type="project" value="InterPro"/>
</dbReference>
<evidence type="ECO:0000313" key="3">
    <source>
        <dbReference type="EMBL" id="PAB59968.1"/>
    </source>
</evidence>
<evidence type="ECO:0000313" key="4">
    <source>
        <dbReference type="Proteomes" id="UP000216024"/>
    </source>
</evidence>
<dbReference type="SUPFAM" id="SSF53187">
    <property type="entry name" value="Zn-dependent exopeptidases"/>
    <property type="match status" value="1"/>
</dbReference>
<dbReference type="Gene3D" id="3.40.630.40">
    <property type="entry name" value="Zn-dependent exopeptidases"/>
    <property type="match status" value="1"/>
</dbReference>
<dbReference type="PANTHER" id="PTHR30404">
    <property type="entry name" value="N-ACETYLMURAMOYL-L-ALANINE AMIDASE"/>
    <property type="match status" value="1"/>
</dbReference>
<dbReference type="Proteomes" id="UP000216024">
    <property type="component" value="Unassembled WGS sequence"/>
</dbReference>
<organism evidence="3 4">
    <name type="scientific">Anaeromicrobium sediminis</name>
    <dbReference type="NCBI Taxonomy" id="1478221"/>
    <lineage>
        <taxon>Bacteria</taxon>
        <taxon>Bacillati</taxon>
        <taxon>Bacillota</taxon>
        <taxon>Clostridia</taxon>
        <taxon>Peptostreptococcales</taxon>
        <taxon>Thermotaleaceae</taxon>
        <taxon>Anaeromicrobium</taxon>
    </lineage>
</organism>
<evidence type="ECO:0000259" key="2">
    <source>
        <dbReference type="SMART" id="SM00646"/>
    </source>
</evidence>
<dbReference type="GO" id="GO:0030288">
    <property type="term" value="C:outer membrane-bounded periplasmic space"/>
    <property type="evidence" value="ECO:0007669"/>
    <property type="project" value="TreeGrafter"/>
</dbReference>